<sequence>MDIEKTLLADPAQSRQLAMRVADYACTDEETFSELMHCFFSEHYRLAQRAAYSAGIAAEKRPDLVRPYIGELAACLTRKDVHDAVIRNSVRILGNVAIPEAFHAGVMNACFERAADRMVPVAIRAFSLTVLYRLSLIYPEIKKELQIIIEEGMEFEKAAFRSRGKKILALIR</sequence>
<comment type="caution">
    <text evidence="1">The sequence shown here is derived from an EMBL/GenBank/DDBJ whole genome shotgun (WGS) entry which is preliminary data.</text>
</comment>
<dbReference type="SUPFAM" id="SSF48371">
    <property type="entry name" value="ARM repeat"/>
    <property type="match status" value="1"/>
</dbReference>
<dbReference type="Gene3D" id="1.25.10.10">
    <property type="entry name" value="Leucine-rich Repeat Variant"/>
    <property type="match status" value="1"/>
</dbReference>
<keyword evidence="2" id="KW-1185">Reference proteome</keyword>
<evidence type="ECO:0008006" key="3">
    <source>
        <dbReference type="Google" id="ProtNLM"/>
    </source>
</evidence>
<dbReference type="AlphaFoldDB" id="A0A5R9KE96"/>
<protein>
    <recommendedName>
        <fullName evidence="3">HEAT repeat domain-containing protein</fullName>
    </recommendedName>
</protein>
<dbReference type="InterPro" id="IPR016024">
    <property type="entry name" value="ARM-type_fold"/>
</dbReference>
<organism evidence="1 2">
    <name type="scientific">Dyadobacter sediminis</name>
    <dbReference type="NCBI Taxonomy" id="1493691"/>
    <lineage>
        <taxon>Bacteria</taxon>
        <taxon>Pseudomonadati</taxon>
        <taxon>Bacteroidota</taxon>
        <taxon>Cytophagia</taxon>
        <taxon>Cytophagales</taxon>
        <taxon>Spirosomataceae</taxon>
        <taxon>Dyadobacter</taxon>
    </lineage>
</organism>
<gene>
    <name evidence="1" type="ORF">FEM55_09440</name>
</gene>
<dbReference type="OrthoDB" id="667893at2"/>
<dbReference type="Proteomes" id="UP000309788">
    <property type="component" value="Unassembled WGS sequence"/>
</dbReference>
<accession>A0A5R9KE96</accession>
<dbReference type="EMBL" id="VCEI01000021">
    <property type="protein sequence ID" value="TLU94452.1"/>
    <property type="molecule type" value="Genomic_DNA"/>
</dbReference>
<evidence type="ECO:0000313" key="1">
    <source>
        <dbReference type="EMBL" id="TLU94452.1"/>
    </source>
</evidence>
<evidence type="ECO:0000313" key="2">
    <source>
        <dbReference type="Proteomes" id="UP000309788"/>
    </source>
</evidence>
<dbReference type="InterPro" id="IPR011989">
    <property type="entry name" value="ARM-like"/>
</dbReference>
<name>A0A5R9KE96_9BACT</name>
<reference evidence="1 2" key="1">
    <citation type="submission" date="2019-05" db="EMBL/GenBank/DDBJ databases">
        <authorList>
            <person name="Qu J.-H."/>
        </authorList>
    </citation>
    <scope>NUCLEOTIDE SEQUENCE [LARGE SCALE GENOMIC DNA]</scope>
    <source>
        <strain evidence="1 2">Z12</strain>
    </source>
</reference>
<dbReference type="RefSeq" id="WP_138281080.1">
    <property type="nucleotide sequence ID" value="NZ_BMGE01000002.1"/>
</dbReference>
<proteinExistence type="predicted"/>